<dbReference type="GeneID" id="105359045"/>
<dbReference type="AlphaFoldDB" id="A0AAJ6VK28"/>
<dbReference type="Pfam" id="PF02138">
    <property type="entry name" value="Beach"/>
    <property type="match status" value="1"/>
</dbReference>
<dbReference type="PROSITE" id="PS50294">
    <property type="entry name" value="WD_REPEATS_REGION"/>
    <property type="match status" value="3"/>
</dbReference>
<evidence type="ECO:0000313" key="7">
    <source>
        <dbReference type="RefSeq" id="XP_011493823.1"/>
    </source>
</evidence>
<dbReference type="SUPFAM" id="SSF81837">
    <property type="entry name" value="BEACH domain"/>
    <property type="match status" value="1"/>
</dbReference>
<dbReference type="Pfam" id="PF00400">
    <property type="entry name" value="WD40"/>
    <property type="match status" value="3"/>
</dbReference>
<evidence type="ECO:0000259" key="4">
    <source>
        <dbReference type="PROSITE" id="PS50197"/>
    </source>
</evidence>
<dbReference type="PROSITE" id="PS00678">
    <property type="entry name" value="WD_REPEATS_1"/>
    <property type="match status" value="1"/>
</dbReference>
<dbReference type="InterPro" id="IPR050865">
    <property type="entry name" value="BEACH_Domain"/>
</dbReference>
<dbReference type="InterPro" id="IPR019775">
    <property type="entry name" value="WD40_repeat_CS"/>
</dbReference>
<dbReference type="InterPro" id="IPR004182">
    <property type="entry name" value="GRAM"/>
</dbReference>
<dbReference type="CDD" id="cd06071">
    <property type="entry name" value="Beach"/>
    <property type="match status" value="1"/>
</dbReference>
<keyword evidence="2" id="KW-0677">Repeat</keyword>
<dbReference type="PROSITE" id="PS50197">
    <property type="entry name" value="BEACH"/>
    <property type="match status" value="1"/>
</dbReference>
<name>A0AAJ6VK28_9HYME</name>
<dbReference type="Gene3D" id="2.130.10.10">
    <property type="entry name" value="YVTN repeat-like/Quinoprotein amine dehydrogenase"/>
    <property type="match status" value="2"/>
</dbReference>
<dbReference type="InterPro" id="IPR057496">
    <property type="entry name" value="FAN-like_PH"/>
</dbReference>
<feature type="domain" description="BEACH" evidence="4">
    <location>
        <begin position="274"/>
        <end position="561"/>
    </location>
</feature>
<dbReference type="Pfam" id="PF02893">
    <property type="entry name" value="GRAM"/>
    <property type="match status" value="1"/>
</dbReference>
<gene>
    <name evidence="7" type="primary">LOC105359045</name>
</gene>
<feature type="repeat" description="WD" evidence="3">
    <location>
        <begin position="688"/>
        <end position="719"/>
    </location>
</feature>
<feature type="repeat" description="WD" evidence="3">
    <location>
        <begin position="737"/>
        <end position="778"/>
    </location>
</feature>
<proteinExistence type="predicted"/>
<evidence type="ECO:0000256" key="2">
    <source>
        <dbReference type="ARBA" id="ARBA00022737"/>
    </source>
</evidence>
<dbReference type="SUPFAM" id="SSF50729">
    <property type="entry name" value="PH domain-like"/>
    <property type="match status" value="1"/>
</dbReference>
<feature type="domain" description="BEACH-type PH" evidence="5">
    <location>
        <begin position="170"/>
        <end position="270"/>
    </location>
</feature>
<feature type="repeat" description="WD" evidence="3">
    <location>
        <begin position="861"/>
        <end position="897"/>
    </location>
</feature>
<evidence type="ECO:0000256" key="1">
    <source>
        <dbReference type="ARBA" id="ARBA00022574"/>
    </source>
</evidence>
<accession>A0AAJ6VK28</accession>
<dbReference type="RefSeq" id="XP_011493823.1">
    <property type="nucleotide sequence ID" value="XM_011495521.1"/>
</dbReference>
<dbReference type="InterPro" id="IPR036372">
    <property type="entry name" value="BEACH_dom_sf"/>
</dbReference>
<evidence type="ECO:0000256" key="3">
    <source>
        <dbReference type="PROSITE-ProRule" id="PRU00221"/>
    </source>
</evidence>
<reference evidence="7" key="1">
    <citation type="submission" date="2025-08" db="UniProtKB">
        <authorList>
            <consortium name="RefSeq"/>
        </authorList>
    </citation>
    <scope>IDENTIFICATION</scope>
</reference>
<dbReference type="PANTHER" id="PTHR13743:SF123">
    <property type="entry name" value="PROTEIN FAN"/>
    <property type="match status" value="1"/>
</dbReference>
<dbReference type="Gene3D" id="1.10.1540.10">
    <property type="entry name" value="BEACH domain"/>
    <property type="match status" value="1"/>
</dbReference>
<dbReference type="InterPro" id="IPR000409">
    <property type="entry name" value="BEACH_dom"/>
</dbReference>
<dbReference type="SMART" id="SM01026">
    <property type="entry name" value="Beach"/>
    <property type="match status" value="1"/>
</dbReference>
<dbReference type="Gene3D" id="2.30.29.30">
    <property type="entry name" value="Pleckstrin-homology domain (PH domain)/Phosphotyrosine-binding domain (PTB)"/>
    <property type="match status" value="1"/>
</dbReference>
<dbReference type="Pfam" id="PF25400">
    <property type="entry name" value="PH_FAN"/>
    <property type="match status" value="1"/>
</dbReference>
<dbReference type="InterPro" id="IPR036322">
    <property type="entry name" value="WD40_repeat_dom_sf"/>
</dbReference>
<dbReference type="Proteomes" id="UP000695007">
    <property type="component" value="Unplaced"/>
</dbReference>
<dbReference type="SMART" id="SM00320">
    <property type="entry name" value="WD40"/>
    <property type="match status" value="7"/>
</dbReference>
<dbReference type="PANTHER" id="PTHR13743">
    <property type="entry name" value="BEIGE/BEACH-RELATED"/>
    <property type="match status" value="1"/>
</dbReference>
<keyword evidence="6" id="KW-1185">Reference proteome</keyword>
<feature type="repeat" description="WD" evidence="3">
    <location>
        <begin position="598"/>
        <end position="642"/>
    </location>
</feature>
<dbReference type="InterPro" id="IPR023362">
    <property type="entry name" value="PH-BEACH_dom"/>
</dbReference>
<evidence type="ECO:0000313" key="6">
    <source>
        <dbReference type="Proteomes" id="UP000695007"/>
    </source>
</evidence>
<dbReference type="SUPFAM" id="SSF50978">
    <property type="entry name" value="WD40 repeat-like"/>
    <property type="match status" value="1"/>
</dbReference>
<dbReference type="InterPro" id="IPR001680">
    <property type="entry name" value="WD40_rpt"/>
</dbReference>
<dbReference type="InterPro" id="IPR011993">
    <property type="entry name" value="PH-like_dom_sf"/>
</dbReference>
<dbReference type="PROSITE" id="PS51783">
    <property type="entry name" value="PH_BEACH"/>
    <property type="match status" value="1"/>
</dbReference>
<dbReference type="KEGG" id="csol:105359045"/>
<protein>
    <submittedName>
        <fullName evidence="7">Protein FAN-like</fullName>
    </submittedName>
</protein>
<dbReference type="CDD" id="cd00200">
    <property type="entry name" value="WD40"/>
    <property type="match status" value="1"/>
</dbReference>
<dbReference type="InterPro" id="IPR015943">
    <property type="entry name" value="WD40/YVTN_repeat-like_dom_sf"/>
</dbReference>
<evidence type="ECO:0000259" key="5">
    <source>
        <dbReference type="PROSITE" id="PS51783"/>
    </source>
</evidence>
<dbReference type="PROSITE" id="PS50082">
    <property type="entry name" value="WD_REPEATS_2"/>
    <property type="match status" value="4"/>
</dbReference>
<sequence>MEKERFTMLLLDPGEIFFEDFSVQIKLERSTDSKQNQWLDGRLKLCSKSLVFVSKDINQPLIKIQLKDTNIAEKCNSNDGQTGSNDILLVYCKQYIEMLKGNVLAPYKFVHEPTNFLFSFNYAKVDDCLPQMSQLLRAATLPTAEQNSMIMAIVHSRQSRFSFDTSWLEDLYEQVVFEVQANKVLPLVINPGRILLTTCRIYFQPYNNMDQYPVLKINLKDIKNVIKRRFLLRQVGLEIQWTRQSDNKDEYFFLSMKNQEDRDALYTNLLSQSALKIETIHQNHMTMQWQNGSLSNYDYLLYVNSLADRTFHDLTQYPVMPWVLQNYSSHTLDLNDPNVYRDLSKPIGALEPKRLERLKTRYSEMSEPKFLYGSHYSAPGFVLFYLVRKYPHYMLCLQNGRFDHPDRMFNSVADVWKNVLVNMSDFKELIPEFYDTASNGDFLINNFGIDFGFRHDGTKIADVYLPPWAENPSNFVHKLRNALESDWVSKNLNHWIDLIFGYKQKGEEAIKANNVFFHLCYEGAIDLDTIKDVNDRHGLEVQIMEFGQIPKQIFKLPHPKRLIAINFIRSETCFSIQQTSLSENKKMPIIELNNSITFQSHKEAVSAVIIIADGMQDENLVSVGRDGVLKIYSLKTGKLTRSIALSSVPLCSCAYYQTLSNANVLVVGSYDNSLIFYDIEFGKIFDIVYGHEDAISCLAYSKINNIIISSSWDCTTKIWRTSAPDKKIKLVERFVAELHHDSQVTCMNISRDETLLISGTEDGEVFLWKLDDSYSLQFSVKQHTSKINAITFESESKNIISCASNKLLSVIDVQTSTQTYLRTLEEEPICLAWISSYLLIGDSNGDLLIWDPQSAAFISKFQCHQGPLISLTVSLDNKKVITGGQDKKVIVWDCIKN</sequence>
<organism evidence="6 7">
    <name type="scientific">Ceratosolen solmsi marchali</name>
    <dbReference type="NCBI Taxonomy" id="326594"/>
    <lineage>
        <taxon>Eukaryota</taxon>
        <taxon>Metazoa</taxon>
        <taxon>Ecdysozoa</taxon>
        <taxon>Arthropoda</taxon>
        <taxon>Hexapoda</taxon>
        <taxon>Insecta</taxon>
        <taxon>Pterygota</taxon>
        <taxon>Neoptera</taxon>
        <taxon>Endopterygota</taxon>
        <taxon>Hymenoptera</taxon>
        <taxon>Apocrita</taxon>
        <taxon>Proctotrupomorpha</taxon>
        <taxon>Chalcidoidea</taxon>
        <taxon>Agaonidae</taxon>
        <taxon>Agaoninae</taxon>
        <taxon>Ceratosolen</taxon>
    </lineage>
</organism>
<dbReference type="FunFam" id="1.10.1540.10:FF:000001">
    <property type="entry name" value="neurobeachin isoform X1"/>
    <property type="match status" value="1"/>
</dbReference>
<keyword evidence="1 3" id="KW-0853">WD repeat</keyword>